<evidence type="ECO:0000313" key="3">
    <source>
        <dbReference type="EMBL" id="GAA2692217.1"/>
    </source>
</evidence>
<gene>
    <name evidence="3" type="ORF">GCM10010412_083000</name>
</gene>
<feature type="region of interest" description="Disordered" evidence="1">
    <location>
        <begin position="25"/>
        <end position="131"/>
    </location>
</feature>
<feature type="chain" id="PRO_5046341823" evidence="2">
    <location>
        <begin position="23"/>
        <end position="131"/>
    </location>
</feature>
<keyword evidence="4" id="KW-1185">Reference proteome</keyword>
<dbReference type="PRINTS" id="PR01217">
    <property type="entry name" value="PRICHEXTENSN"/>
</dbReference>
<feature type="compositionally biased region" description="Basic residues" evidence="1">
    <location>
        <begin position="52"/>
        <end position="64"/>
    </location>
</feature>
<keyword evidence="2" id="KW-0732">Signal</keyword>
<reference evidence="4" key="1">
    <citation type="journal article" date="2019" name="Int. J. Syst. Evol. Microbiol.">
        <title>The Global Catalogue of Microorganisms (GCM) 10K type strain sequencing project: providing services to taxonomists for standard genome sequencing and annotation.</title>
        <authorList>
            <consortium name="The Broad Institute Genomics Platform"/>
            <consortium name="The Broad Institute Genome Sequencing Center for Infectious Disease"/>
            <person name="Wu L."/>
            <person name="Ma J."/>
        </authorList>
    </citation>
    <scope>NUCLEOTIDE SEQUENCE [LARGE SCALE GENOMIC DNA]</scope>
    <source>
        <strain evidence="4">JCM 6835</strain>
    </source>
</reference>
<evidence type="ECO:0000313" key="4">
    <source>
        <dbReference type="Proteomes" id="UP001501666"/>
    </source>
</evidence>
<evidence type="ECO:0000256" key="1">
    <source>
        <dbReference type="SAM" id="MobiDB-lite"/>
    </source>
</evidence>
<organism evidence="3 4">
    <name type="scientific">Nonomuraea recticatena</name>
    <dbReference type="NCBI Taxonomy" id="46178"/>
    <lineage>
        <taxon>Bacteria</taxon>
        <taxon>Bacillati</taxon>
        <taxon>Actinomycetota</taxon>
        <taxon>Actinomycetes</taxon>
        <taxon>Streptosporangiales</taxon>
        <taxon>Streptosporangiaceae</taxon>
        <taxon>Nonomuraea</taxon>
    </lineage>
</organism>
<protein>
    <submittedName>
        <fullName evidence="3">Uncharacterized protein</fullName>
    </submittedName>
</protein>
<proteinExistence type="predicted"/>
<feature type="signal peptide" evidence="2">
    <location>
        <begin position="1"/>
        <end position="22"/>
    </location>
</feature>
<feature type="compositionally biased region" description="Pro residues" evidence="1">
    <location>
        <begin position="103"/>
        <end position="131"/>
    </location>
</feature>
<dbReference type="PROSITE" id="PS51257">
    <property type="entry name" value="PROKAR_LIPOPROTEIN"/>
    <property type="match status" value="1"/>
</dbReference>
<name>A0ABP6FJN0_9ACTN</name>
<sequence>MTRSLLLAGIGAATLLSGALCACGTMDADDPATVTVTASPNGPEPKDEPKNRPTHKPTRSKHRPCPTGEGDDVPIPCPSVRTSPPVSPTITEPRPTLTSPATPDTPPPPDPDPEPPPSDPDPEPPPTTSGP</sequence>
<accession>A0ABP6FJN0</accession>
<evidence type="ECO:0000256" key="2">
    <source>
        <dbReference type="SAM" id="SignalP"/>
    </source>
</evidence>
<feature type="compositionally biased region" description="Low complexity" evidence="1">
    <location>
        <begin position="78"/>
        <end position="102"/>
    </location>
</feature>
<dbReference type="EMBL" id="BAAATE010000034">
    <property type="protein sequence ID" value="GAA2692217.1"/>
    <property type="molecule type" value="Genomic_DNA"/>
</dbReference>
<comment type="caution">
    <text evidence="3">The sequence shown here is derived from an EMBL/GenBank/DDBJ whole genome shotgun (WGS) entry which is preliminary data.</text>
</comment>
<dbReference type="Proteomes" id="UP001501666">
    <property type="component" value="Unassembled WGS sequence"/>
</dbReference>